<sequence length="684" mass="72842">MCKKKIYLQGLSILVILVLMCAFGAAQPIVAPAVITSPGTYELTEDARGLTDVYGIKIECSDVVLDGQGHFLGGDLRDKSVGVYVNKYGGSITNVTVKNLKLEDWNSAVSYQYVKGQEGDRNEVTNLDIIDCLTGIHIEYSDVIQLVDNMIRDCSTAINIEQNSNKVTLTKNNVKDNGAGILVANTVDVSLSDNNVNSCDVYGIEVTDSSGFSMVKNSVSDNKYAALKIENSRDSTITDNNFSKTETGPVVVIGNGVTGADIYNNYFGSVENISVDEISSDITWNTTLEVGVNILGGPYMGGNYWGSAPGLEGYSDTVDDEDGFGIGDKPYEINSYNIDYLPLTNTEKNYPAPTPEPVEPVASIEAENQTVSDGNLTGTNDSEEVSEIPSDKILSENVTEAEIALPLTPVQNEYVDGESAFSALGSEVVRVKEEAGNNTSQIVDNDSVTNISPVKNGYLLFTGLTPGNQVILLTSAGTEVNLDTVLTSTLSVPVPADMSLYSSWKIMDDTRTIGAGTISRYPAADETVVINTNEPAAVSPENPGATILQLSNLTEPFDGSNVSPPVIESVNTTPTMVIPPVLTYLPKDAGAENSSGIESMVMVNTADGGLVPGYTITAYAGPGGAIFPEGTIEVMAEGNITFVMTPYEGHEVDYLLIDGSAVNATPEYQFINVTRDHTIIAGFD</sequence>
<comment type="caution">
    <text evidence="2">The sequence shown here is derived from an EMBL/GenBank/DDBJ whole genome shotgun (WGS) entry which is preliminary data.</text>
</comment>
<dbReference type="Proteomes" id="UP000245934">
    <property type="component" value="Unassembled WGS sequence"/>
</dbReference>
<gene>
    <name evidence="2" type="ORF">DLD82_12405</name>
</gene>
<keyword evidence="3" id="KW-1185">Reference proteome</keyword>
<dbReference type="InterPro" id="IPR011050">
    <property type="entry name" value="Pectin_lyase_fold/virulence"/>
</dbReference>
<proteinExistence type="predicted"/>
<organism evidence="2 3">
    <name type="scientific">Methanospirillum stamsii</name>
    <dbReference type="NCBI Taxonomy" id="1277351"/>
    <lineage>
        <taxon>Archaea</taxon>
        <taxon>Methanobacteriati</taxon>
        <taxon>Methanobacteriota</taxon>
        <taxon>Stenosarchaea group</taxon>
        <taxon>Methanomicrobia</taxon>
        <taxon>Methanomicrobiales</taxon>
        <taxon>Methanospirillaceae</taxon>
        <taxon>Methanospirillum</taxon>
    </lineage>
</organism>
<dbReference type="SMART" id="SM00710">
    <property type="entry name" value="PbH1"/>
    <property type="match status" value="7"/>
</dbReference>
<reference evidence="2 3" key="1">
    <citation type="submission" date="2018-05" db="EMBL/GenBank/DDBJ databases">
        <title>Draft genome of Methanospirillum stamsii Pt1.</title>
        <authorList>
            <person name="Dueholm M.S."/>
            <person name="Nielsen P.H."/>
            <person name="Bakmann L.F."/>
            <person name="Otzen D.E."/>
        </authorList>
    </citation>
    <scope>NUCLEOTIDE SEQUENCE [LARGE SCALE GENOMIC DNA]</scope>
    <source>
        <strain evidence="2 3">Pt1</strain>
    </source>
</reference>
<dbReference type="SUPFAM" id="SSF51126">
    <property type="entry name" value="Pectin lyase-like"/>
    <property type="match status" value="1"/>
</dbReference>
<name>A0A2V2NAS9_9EURY</name>
<dbReference type="InterPro" id="IPR012334">
    <property type="entry name" value="Pectin_lyas_fold"/>
</dbReference>
<dbReference type="RefSeq" id="WP_109941443.1">
    <property type="nucleotide sequence ID" value="NZ_CP176366.1"/>
</dbReference>
<dbReference type="InterPro" id="IPR006626">
    <property type="entry name" value="PbH1"/>
</dbReference>
<dbReference type="NCBIfam" id="TIGR03804">
    <property type="entry name" value="para_beta_helix"/>
    <property type="match status" value="1"/>
</dbReference>
<evidence type="ECO:0000313" key="3">
    <source>
        <dbReference type="Proteomes" id="UP000245934"/>
    </source>
</evidence>
<evidence type="ECO:0000259" key="1">
    <source>
        <dbReference type="Pfam" id="PF05048"/>
    </source>
</evidence>
<dbReference type="EMBL" id="QGMZ01000027">
    <property type="protein sequence ID" value="PWR72383.1"/>
    <property type="molecule type" value="Genomic_DNA"/>
</dbReference>
<dbReference type="Gene3D" id="2.160.20.10">
    <property type="entry name" value="Single-stranded right-handed beta-helix, Pectin lyase-like"/>
    <property type="match status" value="1"/>
</dbReference>
<dbReference type="OrthoDB" id="117568at2157"/>
<evidence type="ECO:0000313" key="2">
    <source>
        <dbReference type="EMBL" id="PWR72383.1"/>
    </source>
</evidence>
<dbReference type="InterPro" id="IPR007742">
    <property type="entry name" value="NosD_dom"/>
</dbReference>
<accession>A0A2V2NAS9</accession>
<dbReference type="Pfam" id="PF05048">
    <property type="entry name" value="NosD"/>
    <property type="match status" value="1"/>
</dbReference>
<feature type="domain" description="Periplasmic copper-binding protein NosD beta helix" evidence="1">
    <location>
        <begin position="106"/>
        <end position="307"/>
    </location>
</feature>
<dbReference type="AlphaFoldDB" id="A0A2V2NAS9"/>
<dbReference type="GeneID" id="97608304"/>
<protein>
    <recommendedName>
        <fullName evidence="1">Periplasmic copper-binding protein NosD beta helix domain-containing protein</fullName>
    </recommendedName>
</protein>
<dbReference type="InterPro" id="IPR022441">
    <property type="entry name" value="Para_beta_helix_rpt-2"/>
</dbReference>